<comment type="caution">
    <text evidence="2">The sequence shown here is derived from an EMBL/GenBank/DDBJ whole genome shotgun (WGS) entry which is preliminary data.</text>
</comment>
<protein>
    <recommendedName>
        <fullName evidence="4">C2H2-type domain-containing protein</fullName>
    </recommendedName>
</protein>
<feature type="compositionally biased region" description="Basic and acidic residues" evidence="1">
    <location>
        <begin position="167"/>
        <end position="199"/>
    </location>
</feature>
<sequence length="267" mass="29600">MVCQQTFDPKFEKSVECMKSDKKRPDEHEQVTKKRNKWAEDIENVDDVVEKLLGETDEIVENKVEPAASTSRSCTTDADSGVSVCDPSKAIKPGLKRFPIEPSRAKLSFTRSLLLKSTPPRVKRRISAGKKKEETDESSVDSGAQGQLSVLSASEDTSAGSACSIKSLEKQEGGKKSSAEKKKKETDRSNVDSGAKDLLSESPVSKNRGKGSVWLCKCGKNFTKKFDYLAHVKMECGKPPKFNCMTCDFKSHWGTKLEEHLEQVHHV</sequence>
<dbReference type="AlphaFoldDB" id="A0A8S9X3W2"/>
<name>A0A8S9X3W2_APOLU</name>
<gene>
    <name evidence="2" type="ORF">GE061_003423</name>
</gene>
<evidence type="ECO:0000313" key="3">
    <source>
        <dbReference type="Proteomes" id="UP000466442"/>
    </source>
</evidence>
<dbReference type="Proteomes" id="UP000466442">
    <property type="component" value="Unassembled WGS sequence"/>
</dbReference>
<reference evidence="2" key="1">
    <citation type="journal article" date="2021" name="Mol. Ecol. Resour.">
        <title>Apolygus lucorum genome provides insights into omnivorousness and mesophyll feeding.</title>
        <authorList>
            <person name="Liu Y."/>
            <person name="Liu H."/>
            <person name="Wang H."/>
            <person name="Huang T."/>
            <person name="Liu B."/>
            <person name="Yang B."/>
            <person name="Yin L."/>
            <person name="Li B."/>
            <person name="Zhang Y."/>
            <person name="Zhang S."/>
            <person name="Jiang F."/>
            <person name="Zhang X."/>
            <person name="Ren Y."/>
            <person name="Wang B."/>
            <person name="Wang S."/>
            <person name="Lu Y."/>
            <person name="Wu K."/>
            <person name="Fan W."/>
            <person name="Wang G."/>
        </authorList>
    </citation>
    <scope>NUCLEOTIDE SEQUENCE</scope>
    <source>
        <strain evidence="2">12Hb</strain>
    </source>
</reference>
<organism evidence="2 3">
    <name type="scientific">Apolygus lucorum</name>
    <name type="common">Small green plant bug</name>
    <name type="synonym">Lygocoris lucorum</name>
    <dbReference type="NCBI Taxonomy" id="248454"/>
    <lineage>
        <taxon>Eukaryota</taxon>
        <taxon>Metazoa</taxon>
        <taxon>Ecdysozoa</taxon>
        <taxon>Arthropoda</taxon>
        <taxon>Hexapoda</taxon>
        <taxon>Insecta</taxon>
        <taxon>Pterygota</taxon>
        <taxon>Neoptera</taxon>
        <taxon>Paraneoptera</taxon>
        <taxon>Hemiptera</taxon>
        <taxon>Heteroptera</taxon>
        <taxon>Panheteroptera</taxon>
        <taxon>Cimicomorpha</taxon>
        <taxon>Miridae</taxon>
        <taxon>Mirini</taxon>
        <taxon>Apolygus</taxon>
    </lineage>
</organism>
<feature type="region of interest" description="Disordered" evidence="1">
    <location>
        <begin position="120"/>
        <end position="207"/>
    </location>
</feature>
<keyword evidence="3" id="KW-1185">Reference proteome</keyword>
<proteinExistence type="predicted"/>
<evidence type="ECO:0000313" key="2">
    <source>
        <dbReference type="EMBL" id="KAF6203011.1"/>
    </source>
</evidence>
<evidence type="ECO:0000256" key="1">
    <source>
        <dbReference type="SAM" id="MobiDB-lite"/>
    </source>
</evidence>
<evidence type="ECO:0008006" key="4">
    <source>
        <dbReference type="Google" id="ProtNLM"/>
    </source>
</evidence>
<feature type="compositionally biased region" description="Polar residues" evidence="1">
    <location>
        <begin position="140"/>
        <end position="161"/>
    </location>
</feature>
<dbReference type="EMBL" id="WIXP02000011">
    <property type="protein sequence ID" value="KAF6203011.1"/>
    <property type="molecule type" value="Genomic_DNA"/>
</dbReference>
<accession>A0A8S9X3W2</accession>